<evidence type="ECO:0000313" key="1">
    <source>
        <dbReference type="EMBL" id="KAF6457614.1"/>
    </source>
</evidence>
<proteinExistence type="predicted"/>
<gene>
    <name evidence="1" type="ORF">HJG63_013581</name>
</gene>
<dbReference type="EMBL" id="JACASE010000006">
    <property type="protein sequence ID" value="KAF6457614.1"/>
    <property type="molecule type" value="Genomic_DNA"/>
</dbReference>
<keyword evidence="1" id="KW-0689">Ribosomal protein</keyword>
<protein>
    <submittedName>
        <fullName evidence="1">Mitochondrial ribosomal protein S23</fullName>
    </submittedName>
</protein>
<comment type="caution">
    <text evidence="1">The sequence shown here is derived from an EMBL/GenBank/DDBJ whole genome shotgun (WGS) entry which is preliminary data.</text>
</comment>
<evidence type="ECO:0000313" key="2">
    <source>
        <dbReference type="Proteomes" id="UP000593571"/>
    </source>
</evidence>
<keyword evidence="2" id="KW-1185">Reference proteome</keyword>
<dbReference type="Proteomes" id="UP000593571">
    <property type="component" value="Unassembled WGS sequence"/>
</dbReference>
<accession>A0A7J8GBZ5</accession>
<keyword evidence="1" id="KW-0687">Ribonucleoprotein</keyword>
<name>A0A7J8GBZ5_ROUAE</name>
<organism evidence="1 2">
    <name type="scientific">Rousettus aegyptiacus</name>
    <name type="common">Egyptian fruit bat</name>
    <name type="synonym">Pteropus aegyptiacus</name>
    <dbReference type="NCBI Taxonomy" id="9407"/>
    <lineage>
        <taxon>Eukaryota</taxon>
        <taxon>Metazoa</taxon>
        <taxon>Chordata</taxon>
        <taxon>Craniata</taxon>
        <taxon>Vertebrata</taxon>
        <taxon>Euteleostomi</taxon>
        <taxon>Mammalia</taxon>
        <taxon>Eutheria</taxon>
        <taxon>Laurasiatheria</taxon>
        <taxon>Chiroptera</taxon>
        <taxon>Yinpterochiroptera</taxon>
        <taxon>Pteropodoidea</taxon>
        <taxon>Pteropodidae</taxon>
        <taxon>Rousettinae</taxon>
        <taxon>Rousettus</taxon>
    </lineage>
</organism>
<sequence length="79" mass="9360">MANPKLPSRTSSTMRIGLERNFIQLMDLVKKRLICLIQTSSLPVNGLWRSTLSCRNLEKQMKRSYLWKQGRLYWLKVSF</sequence>
<reference evidence="1 2" key="1">
    <citation type="journal article" date="2020" name="Nature">
        <title>Six reference-quality genomes reveal evolution of bat adaptations.</title>
        <authorList>
            <person name="Jebb D."/>
            <person name="Huang Z."/>
            <person name="Pippel M."/>
            <person name="Hughes G.M."/>
            <person name="Lavrichenko K."/>
            <person name="Devanna P."/>
            <person name="Winkler S."/>
            <person name="Jermiin L.S."/>
            <person name="Skirmuntt E.C."/>
            <person name="Katzourakis A."/>
            <person name="Burkitt-Gray L."/>
            <person name="Ray D.A."/>
            <person name="Sullivan K.A.M."/>
            <person name="Roscito J.G."/>
            <person name="Kirilenko B.M."/>
            <person name="Davalos L.M."/>
            <person name="Corthals A.P."/>
            <person name="Power M.L."/>
            <person name="Jones G."/>
            <person name="Ransome R.D."/>
            <person name="Dechmann D.K.N."/>
            <person name="Locatelli A.G."/>
            <person name="Puechmaille S.J."/>
            <person name="Fedrigo O."/>
            <person name="Jarvis E.D."/>
            <person name="Hiller M."/>
            <person name="Vernes S.C."/>
            <person name="Myers E.W."/>
            <person name="Teeling E.C."/>
        </authorList>
    </citation>
    <scope>NUCLEOTIDE SEQUENCE [LARGE SCALE GENOMIC DNA]</scope>
    <source>
        <strain evidence="1">MRouAeg1</strain>
        <tissue evidence="1">Muscle</tissue>
    </source>
</reference>
<dbReference type="GO" id="GO:0005840">
    <property type="term" value="C:ribosome"/>
    <property type="evidence" value="ECO:0007669"/>
    <property type="project" value="UniProtKB-KW"/>
</dbReference>
<dbReference type="AlphaFoldDB" id="A0A7J8GBZ5"/>